<name>A0A836HV10_9TRYP</name>
<dbReference type="EMBL" id="JAFJZO010000035">
    <property type="protein sequence ID" value="KAG5492992.1"/>
    <property type="molecule type" value="Genomic_DNA"/>
</dbReference>
<evidence type="ECO:0000313" key="3">
    <source>
        <dbReference type="Proteomes" id="UP000674318"/>
    </source>
</evidence>
<proteinExistence type="predicted"/>
<dbReference type="SUPFAM" id="SSF54236">
    <property type="entry name" value="Ubiquitin-like"/>
    <property type="match status" value="1"/>
</dbReference>
<dbReference type="AlphaFoldDB" id="A0A836HV10"/>
<feature type="region of interest" description="Disordered" evidence="1">
    <location>
        <begin position="317"/>
        <end position="340"/>
    </location>
</feature>
<comment type="caution">
    <text evidence="2">The sequence shown here is derived from an EMBL/GenBank/DDBJ whole genome shotgun (WGS) entry which is preliminary data.</text>
</comment>
<accession>A0A836HV10</accession>
<dbReference type="GeneID" id="94287696"/>
<dbReference type="InterPro" id="IPR029071">
    <property type="entry name" value="Ubiquitin-like_domsf"/>
</dbReference>
<evidence type="ECO:0008006" key="4">
    <source>
        <dbReference type="Google" id="ProtNLM"/>
    </source>
</evidence>
<dbReference type="OrthoDB" id="270822at2759"/>
<reference evidence="2 3" key="1">
    <citation type="submission" date="2021-02" db="EMBL/GenBank/DDBJ databases">
        <title>Porcisia hertigi Genome sequencing and assembly.</title>
        <authorList>
            <person name="Almutairi H."/>
            <person name="Gatherer D."/>
        </authorList>
    </citation>
    <scope>NUCLEOTIDE SEQUENCE [LARGE SCALE GENOMIC DNA]</scope>
    <source>
        <strain evidence="2 3">C119</strain>
    </source>
</reference>
<protein>
    <recommendedName>
        <fullName evidence="4">Ubiquitin-like domain-containing protein</fullName>
    </recommendedName>
</protein>
<dbReference type="RefSeq" id="XP_067753776.1">
    <property type="nucleotide sequence ID" value="XM_067897619.1"/>
</dbReference>
<gene>
    <name evidence="2" type="ORF">JKF63_01573</name>
</gene>
<organism evidence="2 3">
    <name type="scientific">Porcisia hertigi</name>
    <dbReference type="NCBI Taxonomy" id="2761500"/>
    <lineage>
        <taxon>Eukaryota</taxon>
        <taxon>Discoba</taxon>
        <taxon>Euglenozoa</taxon>
        <taxon>Kinetoplastea</taxon>
        <taxon>Metakinetoplastina</taxon>
        <taxon>Trypanosomatida</taxon>
        <taxon>Trypanosomatidae</taxon>
        <taxon>Leishmaniinae</taxon>
        <taxon>Porcisia</taxon>
    </lineage>
</organism>
<evidence type="ECO:0000256" key="1">
    <source>
        <dbReference type="SAM" id="MobiDB-lite"/>
    </source>
</evidence>
<evidence type="ECO:0000313" key="2">
    <source>
        <dbReference type="EMBL" id="KAG5492992.1"/>
    </source>
</evidence>
<dbReference type="KEGG" id="phet:94287696"/>
<sequence>MRVTLKWFLTGKCSVMEDSDAILSPDTTIAELKGLIQIRFGFSSKELLLMLDGLLENTTTLRSLGITGQQLDPMLTAHVVRESELENNNLDQNNPAKGDDGLQEFSHADYILAMKMLGRDVPVPNDRLVAMRLNAPRQRPAFLDARLEGEDGTTDLDPPHQPPPGMPGLTGRVVGIYDPKQTEVHRIFSRVGHGPRRAGIDREFAIHCPGVDEPFPLWDVRTPDPFSHVDGRCSPGEVCLELFYFGEFNVVKDQAAFLLLVQQSLQSKAGVRLRTPLPLREAGCMYPLIAVPIVLHEMDARELGDIIFEDFGKVESSRPLKGNSDGVNVSGSWGPGCSPQ</sequence>
<dbReference type="Proteomes" id="UP000674318">
    <property type="component" value="Chromosome 35"/>
</dbReference>
<keyword evidence="3" id="KW-1185">Reference proteome</keyword>